<organism evidence="1 2">
    <name type="scientific">Tribolium castaneum</name>
    <name type="common">Red flour beetle</name>
    <dbReference type="NCBI Taxonomy" id="7070"/>
    <lineage>
        <taxon>Eukaryota</taxon>
        <taxon>Metazoa</taxon>
        <taxon>Ecdysozoa</taxon>
        <taxon>Arthropoda</taxon>
        <taxon>Hexapoda</taxon>
        <taxon>Insecta</taxon>
        <taxon>Pterygota</taxon>
        <taxon>Neoptera</taxon>
        <taxon>Endopterygota</taxon>
        <taxon>Coleoptera</taxon>
        <taxon>Polyphaga</taxon>
        <taxon>Cucujiformia</taxon>
        <taxon>Tenebrionidae</taxon>
        <taxon>Tenebrionidae incertae sedis</taxon>
        <taxon>Tribolium</taxon>
    </lineage>
</organism>
<protein>
    <submittedName>
        <fullName evidence="1">Uncharacterized protein</fullName>
    </submittedName>
</protein>
<proteinExistence type="predicted"/>
<gene>
    <name evidence="1" type="primary">GLEAN_08634</name>
    <name evidence="1" type="ORF">TcasGA2_TC008634</name>
</gene>
<dbReference type="HOGENOM" id="CLU_1344825_0_0_1"/>
<evidence type="ECO:0000313" key="1">
    <source>
        <dbReference type="EMBL" id="EFA05845.1"/>
    </source>
</evidence>
<evidence type="ECO:0000313" key="2">
    <source>
        <dbReference type="Proteomes" id="UP000007266"/>
    </source>
</evidence>
<keyword evidence="2" id="KW-1185">Reference proteome</keyword>
<dbReference type="EMBL" id="KQ971354">
    <property type="protein sequence ID" value="EFA05845.1"/>
    <property type="molecule type" value="Genomic_DNA"/>
</dbReference>
<sequence length="204" mass="23078">MRVSGLNTAIFYNAYYHDYGPKGSRNVSAMRPKKPARDSRIITRGSLHLRHRTYLIILSCYCKLSIRKNTGGKRRLKNSESCSAGNLIILDVSTWLPRRFTIEFANRSLGKGLIKNSGMIPASSRTTGVLLIQRSVSRASWERGNGLENFHPLICIRSASACHCTHIFTDRLVTLYDYTSNGSISDQNRLFRPLRAAPLKMERN</sequence>
<accession>D6WTI4</accession>
<dbReference type="InParanoid" id="D6WTI4"/>
<dbReference type="Proteomes" id="UP000007266">
    <property type="component" value="Linkage group 7"/>
</dbReference>
<reference evidence="1 2" key="2">
    <citation type="journal article" date="2010" name="Nucleic Acids Res.">
        <title>BeetleBase in 2010: revisions to provide comprehensive genomic information for Tribolium castaneum.</title>
        <authorList>
            <person name="Kim H.S."/>
            <person name="Murphy T."/>
            <person name="Xia J."/>
            <person name="Caragea D."/>
            <person name="Park Y."/>
            <person name="Beeman R.W."/>
            <person name="Lorenzen M.D."/>
            <person name="Butcher S."/>
            <person name="Manak J.R."/>
            <person name="Brown S.J."/>
        </authorList>
    </citation>
    <scope>GENOME REANNOTATION</scope>
    <source>
        <strain evidence="1 2">Georgia GA2</strain>
    </source>
</reference>
<name>D6WTI4_TRICA</name>
<reference evidence="1 2" key="1">
    <citation type="journal article" date="2008" name="Nature">
        <title>The genome of the model beetle and pest Tribolium castaneum.</title>
        <authorList>
            <consortium name="Tribolium Genome Sequencing Consortium"/>
            <person name="Richards S."/>
            <person name="Gibbs R.A."/>
            <person name="Weinstock G.M."/>
            <person name="Brown S.J."/>
            <person name="Denell R."/>
            <person name="Beeman R.W."/>
            <person name="Gibbs R."/>
            <person name="Beeman R.W."/>
            <person name="Brown S.J."/>
            <person name="Bucher G."/>
            <person name="Friedrich M."/>
            <person name="Grimmelikhuijzen C.J."/>
            <person name="Klingler M."/>
            <person name="Lorenzen M."/>
            <person name="Richards S."/>
            <person name="Roth S."/>
            <person name="Schroder R."/>
            <person name="Tautz D."/>
            <person name="Zdobnov E.M."/>
            <person name="Muzny D."/>
            <person name="Gibbs R.A."/>
            <person name="Weinstock G.M."/>
            <person name="Attaway T."/>
            <person name="Bell S."/>
            <person name="Buhay C.J."/>
            <person name="Chandrabose M.N."/>
            <person name="Chavez D."/>
            <person name="Clerk-Blankenburg K.P."/>
            <person name="Cree A."/>
            <person name="Dao M."/>
            <person name="Davis C."/>
            <person name="Chacko J."/>
            <person name="Dinh H."/>
            <person name="Dugan-Rocha S."/>
            <person name="Fowler G."/>
            <person name="Garner T.T."/>
            <person name="Garnes J."/>
            <person name="Gnirke A."/>
            <person name="Hawes A."/>
            <person name="Hernandez J."/>
            <person name="Hines S."/>
            <person name="Holder M."/>
            <person name="Hume J."/>
            <person name="Jhangiani S.N."/>
            <person name="Joshi V."/>
            <person name="Khan Z.M."/>
            <person name="Jackson L."/>
            <person name="Kovar C."/>
            <person name="Kowis A."/>
            <person name="Lee S."/>
            <person name="Lewis L.R."/>
            <person name="Margolis J."/>
            <person name="Morgan M."/>
            <person name="Nazareth L.V."/>
            <person name="Nguyen N."/>
            <person name="Okwuonu G."/>
            <person name="Parker D."/>
            <person name="Richards S."/>
            <person name="Ruiz S.J."/>
            <person name="Santibanez J."/>
            <person name="Savard J."/>
            <person name="Scherer S.E."/>
            <person name="Schneider B."/>
            <person name="Sodergren E."/>
            <person name="Tautz D."/>
            <person name="Vattahil S."/>
            <person name="Villasana D."/>
            <person name="White C.S."/>
            <person name="Wright R."/>
            <person name="Park Y."/>
            <person name="Beeman R.W."/>
            <person name="Lord J."/>
            <person name="Oppert B."/>
            <person name="Lorenzen M."/>
            <person name="Brown S."/>
            <person name="Wang L."/>
            <person name="Savard J."/>
            <person name="Tautz D."/>
            <person name="Richards S."/>
            <person name="Weinstock G."/>
            <person name="Gibbs R.A."/>
            <person name="Liu Y."/>
            <person name="Worley K."/>
            <person name="Weinstock G."/>
            <person name="Elsik C.G."/>
            <person name="Reese J.T."/>
            <person name="Elhaik E."/>
            <person name="Landan G."/>
            <person name="Graur D."/>
            <person name="Arensburger P."/>
            <person name="Atkinson P."/>
            <person name="Beeman R.W."/>
            <person name="Beidler J."/>
            <person name="Brown S.J."/>
            <person name="Demuth J.P."/>
            <person name="Drury D.W."/>
            <person name="Du Y.Z."/>
            <person name="Fujiwara H."/>
            <person name="Lorenzen M."/>
            <person name="Maselli V."/>
            <person name="Osanai M."/>
            <person name="Park Y."/>
            <person name="Robertson H.M."/>
            <person name="Tu Z."/>
            <person name="Wang J.J."/>
            <person name="Wang S."/>
            <person name="Richards S."/>
            <person name="Song H."/>
            <person name="Zhang L."/>
            <person name="Sodergren E."/>
            <person name="Werner D."/>
            <person name="Stanke M."/>
            <person name="Morgenstern B."/>
            <person name="Solovyev V."/>
            <person name="Kosarev P."/>
            <person name="Brown G."/>
            <person name="Chen H.C."/>
            <person name="Ermolaeva O."/>
            <person name="Hlavina W."/>
            <person name="Kapustin Y."/>
            <person name="Kiryutin B."/>
            <person name="Kitts P."/>
            <person name="Maglott D."/>
            <person name="Pruitt K."/>
            <person name="Sapojnikov V."/>
            <person name="Souvorov A."/>
            <person name="Mackey A.J."/>
            <person name="Waterhouse R.M."/>
            <person name="Wyder S."/>
            <person name="Zdobnov E.M."/>
            <person name="Zdobnov E.M."/>
            <person name="Wyder S."/>
            <person name="Kriventseva E.V."/>
            <person name="Kadowaki T."/>
            <person name="Bork P."/>
            <person name="Aranda M."/>
            <person name="Bao R."/>
            <person name="Beermann A."/>
            <person name="Berns N."/>
            <person name="Bolognesi R."/>
            <person name="Bonneton F."/>
            <person name="Bopp D."/>
            <person name="Brown S.J."/>
            <person name="Bucher G."/>
            <person name="Butts T."/>
            <person name="Chaumot A."/>
            <person name="Denell R.E."/>
            <person name="Ferrier D.E."/>
            <person name="Friedrich M."/>
            <person name="Gordon C.M."/>
            <person name="Jindra M."/>
            <person name="Klingler M."/>
            <person name="Lan Q."/>
            <person name="Lattorff H.M."/>
            <person name="Laudet V."/>
            <person name="von Levetsow C."/>
            <person name="Liu Z."/>
            <person name="Lutz R."/>
            <person name="Lynch J.A."/>
            <person name="da Fonseca R.N."/>
            <person name="Posnien N."/>
            <person name="Reuter R."/>
            <person name="Roth S."/>
            <person name="Savard J."/>
            <person name="Schinko J.B."/>
            <person name="Schmitt C."/>
            <person name="Schoppmeier M."/>
            <person name="Schroder R."/>
            <person name="Shippy T.D."/>
            <person name="Simonnet F."/>
            <person name="Marques-Souza H."/>
            <person name="Tautz D."/>
            <person name="Tomoyasu Y."/>
            <person name="Trauner J."/>
            <person name="Van der Zee M."/>
            <person name="Vervoort M."/>
            <person name="Wittkopp N."/>
            <person name="Wimmer E.A."/>
            <person name="Yang X."/>
            <person name="Jones A.K."/>
            <person name="Sattelle D.B."/>
            <person name="Ebert P.R."/>
            <person name="Nelson D."/>
            <person name="Scott J.G."/>
            <person name="Beeman R.W."/>
            <person name="Muthukrishnan S."/>
            <person name="Kramer K.J."/>
            <person name="Arakane Y."/>
            <person name="Beeman R.W."/>
            <person name="Zhu Q."/>
            <person name="Hogenkamp D."/>
            <person name="Dixit R."/>
            <person name="Oppert B."/>
            <person name="Jiang H."/>
            <person name="Zou Z."/>
            <person name="Marshall J."/>
            <person name="Elpidina E."/>
            <person name="Vinokurov K."/>
            <person name="Oppert C."/>
            <person name="Zou Z."/>
            <person name="Evans J."/>
            <person name="Lu Z."/>
            <person name="Zhao P."/>
            <person name="Sumathipala N."/>
            <person name="Altincicek B."/>
            <person name="Vilcinskas A."/>
            <person name="Williams M."/>
            <person name="Hultmark D."/>
            <person name="Hetru C."/>
            <person name="Jiang H."/>
            <person name="Grimmelikhuijzen C.J."/>
            <person name="Hauser F."/>
            <person name="Cazzamali G."/>
            <person name="Williamson M."/>
            <person name="Park Y."/>
            <person name="Li B."/>
            <person name="Tanaka Y."/>
            <person name="Predel R."/>
            <person name="Neupert S."/>
            <person name="Schachtner J."/>
            <person name="Verleyen P."/>
            <person name="Raible F."/>
            <person name="Bork P."/>
            <person name="Friedrich M."/>
            <person name="Walden K.K."/>
            <person name="Robertson H.M."/>
            <person name="Angeli S."/>
            <person name="Foret S."/>
            <person name="Bucher G."/>
            <person name="Schuetz S."/>
            <person name="Maleszka R."/>
            <person name="Wimmer E.A."/>
            <person name="Beeman R.W."/>
            <person name="Lorenzen M."/>
            <person name="Tomoyasu Y."/>
            <person name="Miller S.C."/>
            <person name="Grossmann D."/>
            <person name="Bucher G."/>
        </authorList>
    </citation>
    <scope>NUCLEOTIDE SEQUENCE [LARGE SCALE GENOMIC DNA]</scope>
    <source>
        <strain evidence="1 2">Georgia GA2</strain>
    </source>
</reference>
<dbReference type="AlphaFoldDB" id="D6WTI4"/>